<organism evidence="9 10">
    <name type="scientific">Claviceps africana</name>
    <dbReference type="NCBI Taxonomy" id="83212"/>
    <lineage>
        <taxon>Eukaryota</taxon>
        <taxon>Fungi</taxon>
        <taxon>Dikarya</taxon>
        <taxon>Ascomycota</taxon>
        <taxon>Pezizomycotina</taxon>
        <taxon>Sordariomycetes</taxon>
        <taxon>Hypocreomycetidae</taxon>
        <taxon>Hypocreales</taxon>
        <taxon>Clavicipitaceae</taxon>
        <taxon>Claviceps</taxon>
    </lineage>
</organism>
<gene>
    <name evidence="9" type="ORF">E4U42_002214</name>
</gene>
<dbReference type="Proteomes" id="UP000811619">
    <property type="component" value="Unassembled WGS sequence"/>
</dbReference>
<keyword evidence="4 7" id="KW-0472">Membrane</keyword>
<evidence type="ECO:0000259" key="8">
    <source>
        <dbReference type="Pfam" id="PF20684"/>
    </source>
</evidence>
<feature type="transmembrane region" description="Helical" evidence="7">
    <location>
        <begin position="12"/>
        <end position="30"/>
    </location>
</feature>
<accession>A0A8K0JEI7</accession>
<evidence type="ECO:0000313" key="10">
    <source>
        <dbReference type="Proteomes" id="UP000811619"/>
    </source>
</evidence>
<dbReference type="InterPro" id="IPR049326">
    <property type="entry name" value="Rhodopsin_dom_fungi"/>
</dbReference>
<feature type="transmembrane region" description="Helical" evidence="7">
    <location>
        <begin position="208"/>
        <end position="235"/>
    </location>
</feature>
<evidence type="ECO:0000256" key="7">
    <source>
        <dbReference type="SAM" id="Phobius"/>
    </source>
</evidence>
<evidence type="ECO:0000256" key="4">
    <source>
        <dbReference type="ARBA" id="ARBA00023136"/>
    </source>
</evidence>
<comment type="subcellular location">
    <subcellularLocation>
        <location evidence="1">Membrane</location>
        <topology evidence="1">Multi-pass membrane protein</topology>
    </subcellularLocation>
</comment>
<feature type="region of interest" description="Disordered" evidence="6">
    <location>
        <begin position="301"/>
        <end position="321"/>
    </location>
</feature>
<dbReference type="PANTHER" id="PTHR33048">
    <property type="entry name" value="PTH11-LIKE INTEGRAL MEMBRANE PROTEIN (AFU_ORTHOLOGUE AFUA_5G11245)"/>
    <property type="match status" value="1"/>
</dbReference>
<dbReference type="GO" id="GO:0016020">
    <property type="term" value="C:membrane"/>
    <property type="evidence" value="ECO:0007669"/>
    <property type="project" value="UniProtKB-SubCell"/>
</dbReference>
<feature type="transmembrane region" description="Helical" evidence="7">
    <location>
        <begin position="92"/>
        <end position="113"/>
    </location>
</feature>
<dbReference type="AlphaFoldDB" id="A0A8K0JEI7"/>
<feature type="transmembrane region" description="Helical" evidence="7">
    <location>
        <begin position="255"/>
        <end position="278"/>
    </location>
</feature>
<dbReference type="PANTHER" id="PTHR33048:SF157">
    <property type="entry name" value="INTEGRAL MEMBRANE PROTEIN"/>
    <property type="match status" value="1"/>
</dbReference>
<sequence>MLDHSASDLVTVSAVLLGLGLVTVSLRFYARRHQKANLLADDWLMIPALASFFGACTCVFYAVHLQAFGYSTFEISKQQREATAERSGKAQIALNLSSIICLGSVKASALFFYKRIFCVAGRKAALNVIIIALLITVVCWVVTFEILLTFQCGTHFSAPWDGTQLQYCTMSYPVLQAQAVSDFLLDVMVLVLPVYPVTQLQTTWTRKVAIVGIFLLACIGLGAAIARMVIIIHLVHVGQSTVHKVDPEKYLSRVVFYFVMEMGVGLVAVNLPSIWMVFTSVAPDALLRSIRSVVSLASFPRSRSSRDRSNPGPLKSSASTSSVVPFSSHAMAPVPDAFELQQQRHVSQLPAPTRIAEIHVKRSLEEKYVAEKTSVCPRGEGQV</sequence>
<reference evidence="9" key="1">
    <citation type="journal article" date="2020" name="bioRxiv">
        <title>Whole genome comparisons of ergot fungi reveals the divergence and evolution of species within the genus Claviceps are the result of varying mechanisms driving genome evolution and host range expansion.</title>
        <authorList>
            <person name="Wyka S.A."/>
            <person name="Mondo S.J."/>
            <person name="Liu M."/>
            <person name="Dettman J."/>
            <person name="Nalam V."/>
            <person name="Broders K.D."/>
        </authorList>
    </citation>
    <scope>NUCLEOTIDE SEQUENCE</scope>
    <source>
        <strain evidence="9">CCC 489</strain>
    </source>
</reference>
<comment type="caution">
    <text evidence="9">The sequence shown here is derived from an EMBL/GenBank/DDBJ whole genome shotgun (WGS) entry which is preliminary data.</text>
</comment>
<protein>
    <recommendedName>
        <fullName evidence="8">Rhodopsin domain-containing protein</fullName>
    </recommendedName>
</protein>
<evidence type="ECO:0000256" key="2">
    <source>
        <dbReference type="ARBA" id="ARBA00022692"/>
    </source>
</evidence>
<evidence type="ECO:0000313" key="9">
    <source>
        <dbReference type="EMBL" id="KAG5927463.1"/>
    </source>
</evidence>
<keyword evidence="10" id="KW-1185">Reference proteome</keyword>
<comment type="similarity">
    <text evidence="5">Belongs to the SAT4 family.</text>
</comment>
<dbReference type="InterPro" id="IPR052337">
    <property type="entry name" value="SAT4-like"/>
</dbReference>
<dbReference type="EMBL" id="SRPY01000179">
    <property type="protein sequence ID" value="KAG5927463.1"/>
    <property type="molecule type" value="Genomic_DNA"/>
</dbReference>
<name>A0A8K0JEI7_9HYPO</name>
<evidence type="ECO:0000256" key="1">
    <source>
        <dbReference type="ARBA" id="ARBA00004141"/>
    </source>
</evidence>
<proteinExistence type="inferred from homology"/>
<evidence type="ECO:0000256" key="6">
    <source>
        <dbReference type="SAM" id="MobiDB-lite"/>
    </source>
</evidence>
<feature type="transmembrane region" description="Helical" evidence="7">
    <location>
        <begin position="42"/>
        <end position="63"/>
    </location>
</feature>
<keyword evidence="2 7" id="KW-0812">Transmembrane</keyword>
<dbReference type="Pfam" id="PF20684">
    <property type="entry name" value="Fung_rhodopsin"/>
    <property type="match status" value="1"/>
</dbReference>
<dbReference type="OrthoDB" id="4959627at2759"/>
<feature type="transmembrane region" description="Helical" evidence="7">
    <location>
        <begin position="170"/>
        <end position="196"/>
    </location>
</feature>
<feature type="domain" description="Rhodopsin" evidence="8">
    <location>
        <begin position="26"/>
        <end position="278"/>
    </location>
</feature>
<evidence type="ECO:0000256" key="3">
    <source>
        <dbReference type="ARBA" id="ARBA00022989"/>
    </source>
</evidence>
<keyword evidence="3 7" id="KW-1133">Transmembrane helix</keyword>
<evidence type="ECO:0000256" key="5">
    <source>
        <dbReference type="ARBA" id="ARBA00038359"/>
    </source>
</evidence>
<feature type="transmembrane region" description="Helical" evidence="7">
    <location>
        <begin position="125"/>
        <end position="150"/>
    </location>
</feature>